<dbReference type="RefSeq" id="WP_255910244.1">
    <property type="nucleotide sequence ID" value="NZ_JANFQO010000001.1"/>
</dbReference>
<gene>
    <name evidence="2" type="ORF">NM961_00645</name>
</gene>
<accession>A0ABT1QL11</accession>
<evidence type="ECO:0000256" key="1">
    <source>
        <dbReference type="SAM" id="Phobius"/>
    </source>
</evidence>
<protein>
    <submittedName>
        <fullName evidence="2">DUF58 domain-containing protein</fullName>
    </submittedName>
</protein>
<feature type="transmembrane region" description="Helical" evidence="1">
    <location>
        <begin position="43"/>
        <end position="66"/>
    </location>
</feature>
<dbReference type="PANTHER" id="PTHR34351:SF1">
    <property type="entry name" value="SLR1927 PROTEIN"/>
    <property type="match status" value="1"/>
</dbReference>
<dbReference type="PANTHER" id="PTHR34351">
    <property type="entry name" value="SLR1927 PROTEIN-RELATED"/>
    <property type="match status" value="1"/>
</dbReference>
<keyword evidence="1" id="KW-1133">Transmembrane helix</keyword>
<name>A0ABT1QL11_9GAMM</name>
<comment type="caution">
    <text evidence="2">The sequence shown here is derived from an EMBL/GenBank/DDBJ whole genome shotgun (WGS) entry which is preliminary data.</text>
</comment>
<proteinExistence type="predicted"/>
<keyword evidence="1" id="KW-0812">Transmembrane</keyword>
<keyword evidence="3" id="KW-1185">Reference proteome</keyword>
<feature type="transmembrane region" description="Helical" evidence="1">
    <location>
        <begin position="72"/>
        <end position="92"/>
    </location>
</feature>
<sequence length="323" mass="36520">MNAGAALRRRWQEVLALAERRLPALTRLRRAEPLPIRLDRRRIYVLPTLFGLVFGSMLVVMALGALNYNNNPALLLTCLMTATAFLSVLIGFRNLDGLSLRAVQAEPCYAGDLLDVALVFDPAGRRRETLCINMGAAASVIRGDADSLPRAQLQVPTQRRGYMTLPRIKVFTTWPYGLFRCWSWLNPQQQVLVFPRPEAAVSALPPQPQAADTGSVRMRGDEFGALREYRVSDPLRLIAWKASARHDRLLVRDPELPQNPERILDFDSLPQLDLEARIARLARWVLLAEEQRVRYTLRLPRQQLGPDLGSAHAYRCLRELALL</sequence>
<evidence type="ECO:0000313" key="3">
    <source>
        <dbReference type="Proteomes" id="UP001165498"/>
    </source>
</evidence>
<keyword evidence="1" id="KW-0472">Membrane</keyword>
<evidence type="ECO:0000313" key="2">
    <source>
        <dbReference type="EMBL" id="MCQ4163216.1"/>
    </source>
</evidence>
<dbReference type="EMBL" id="JANFQO010000001">
    <property type="protein sequence ID" value="MCQ4163216.1"/>
    <property type="molecule type" value="Genomic_DNA"/>
</dbReference>
<reference evidence="2" key="1">
    <citation type="submission" date="2022-07" db="EMBL/GenBank/DDBJ databases">
        <title>Tahibacter sp., a new gammaproteobacterium isolated from the silt sample collected at pig farm.</title>
        <authorList>
            <person name="Chen H."/>
        </authorList>
    </citation>
    <scope>NUCLEOTIDE SEQUENCE</scope>
    <source>
        <strain evidence="2">P2K</strain>
    </source>
</reference>
<organism evidence="2 3">
    <name type="scientific">Tahibacter harae</name>
    <dbReference type="NCBI Taxonomy" id="2963937"/>
    <lineage>
        <taxon>Bacteria</taxon>
        <taxon>Pseudomonadati</taxon>
        <taxon>Pseudomonadota</taxon>
        <taxon>Gammaproteobacteria</taxon>
        <taxon>Lysobacterales</taxon>
        <taxon>Rhodanobacteraceae</taxon>
        <taxon>Tahibacter</taxon>
    </lineage>
</organism>
<dbReference type="Proteomes" id="UP001165498">
    <property type="component" value="Unassembled WGS sequence"/>
</dbReference>